<reference evidence="4" key="1">
    <citation type="submission" date="2016-11" db="UniProtKB">
        <authorList>
            <consortium name="WormBaseParasite"/>
        </authorList>
    </citation>
    <scope>IDENTIFICATION</scope>
</reference>
<accession>A0A1I7YE13</accession>
<evidence type="ECO:0000256" key="2">
    <source>
        <dbReference type="SAM" id="SignalP"/>
    </source>
</evidence>
<name>A0A1I7YE13_9BILA</name>
<evidence type="ECO:0000313" key="4">
    <source>
        <dbReference type="WBParaSite" id="L893_g15341.t1"/>
    </source>
</evidence>
<keyword evidence="3" id="KW-1185">Reference proteome</keyword>
<feature type="region of interest" description="Disordered" evidence="1">
    <location>
        <begin position="23"/>
        <end position="50"/>
    </location>
</feature>
<protein>
    <submittedName>
        <fullName evidence="4">Secreted protein</fullName>
    </submittedName>
</protein>
<proteinExistence type="predicted"/>
<dbReference type="WBParaSite" id="L893_g15341.t1">
    <property type="protein sequence ID" value="L893_g15341.t1"/>
    <property type="gene ID" value="L893_g15341"/>
</dbReference>
<feature type="signal peptide" evidence="2">
    <location>
        <begin position="1"/>
        <end position="17"/>
    </location>
</feature>
<dbReference type="AlphaFoldDB" id="A0A1I7YE13"/>
<feature type="chain" id="PRO_5009312022" evidence="2">
    <location>
        <begin position="18"/>
        <end position="117"/>
    </location>
</feature>
<keyword evidence="2" id="KW-0732">Signal</keyword>
<evidence type="ECO:0000313" key="3">
    <source>
        <dbReference type="Proteomes" id="UP000095287"/>
    </source>
</evidence>
<evidence type="ECO:0000256" key="1">
    <source>
        <dbReference type="SAM" id="MobiDB-lite"/>
    </source>
</evidence>
<feature type="compositionally biased region" description="Low complexity" evidence="1">
    <location>
        <begin position="35"/>
        <end position="50"/>
    </location>
</feature>
<organism evidence="3 4">
    <name type="scientific">Steinernema glaseri</name>
    <dbReference type="NCBI Taxonomy" id="37863"/>
    <lineage>
        <taxon>Eukaryota</taxon>
        <taxon>Metazoa</taxon>
        <taxon>Ecdysozoa</taxon>
        <taxon>Nematoda</taxon>
        <taxon>Chromadorea</taxon>
        <taxon>Rhabditida</taxon>
        <taxon>Tylenchina</taxon>
        <taxon>Panagrolaimomorpha</taxon>
        <taxon>Strongyloidoidea</taxon>
        <taxon>Steinernematidae</taxon>
        <taxon>Steinernema</taxon>
    </lineage>
</organism>
<sequence length="117" mass="12343">MLLSTLIVYCLLLGVHAQTDEVTSDAKQVAGAENPQPTTAAPPLDTTTPASTVDKVQHFIVSFIKDSVSTIKNTAINVYRGIEQIVDRLGSGSSENVAKSNGTRSDNVTAAANRTVQ</sequence>
<feature type="compositionally biased region" description="Polar residues" evidence="1">
    <location>
        <begin position="91"/>
        <end position="117"/>
    </location>
</feature>
<dbReference type="Proteomes" id="UP000095287">
    <property type="component" value="Unplaced"/>
</dbReference>
<feature type="region of interest" description="Disordered" evidence="1">
    <location>
        <begin position="90"/>
        <end position="117"/>
    </location>
</feature>